<accession>A0A6M4PSG5</accession>
<dbReference type="InterPro" id="IPR037401">
    <property type="entry name" value="SnoaL-like"/>
</dbReference>
<evidence type="ECO:0000313" key="3">
    <source>
        <dbReference type="Proteomes" id="UP000502641"/>
    </source>
</evidence>
<keyword evidence="3" id="KW-1185">Reference proteome</keyword>
<dbReference type="RefSeq" id="WP_171159305.1">
    <property type="nucleotide sequence ID" value="NZ_CP053189.1"/>
</dbReference>
<name>A0A6M4PSG5_9ACTN</name>
<dbReference type="EMBL" id="CP053189">
    <property type="protein sequence ID" value="QJS13912.1"/>
    <property type="molecule type" value="Genomic_DNA"/>
</dbReference>
<dbReference type="InterPro" id="IPR032710">
    <property type="entry name" value="NTF2-like_dom_sf"/>
</dbReference>
<dbReference type="AlphaFoldDB" id="A0A6M4PSG5"/>
<dbReference type="Gene3D" id="3.10.450.50">
    <property type="match status" value="1"/>
</dbReference>
<dbReference type="Pfam" id="PF13577">
    <property type="entry name" value="SnoaL_4"/>
    <property type="match status" value="1"/>
</dbReference>
<dbReference type="Proteomes" id="UP000502641">
    <property type="component" value="Chromosome"/>
</dbReference>
<proteinExistence type="predicted"/>
<evidence type="ECO:0000259" key="1">
    <source>
        <dbReference type="Pfam" id="PF13577"/>
    </source>
</evidence>
<protein>
    <submittedName>
        <fullName evidence="2">Nuclear transport factor 2 family protein</fullName>
    </submittedName>
</protein>
<dbReference type="SUPFAM" id="SSF54427">
    <property type="entry name" value="NTF2-like"/>
    <property type="match status" value="1"/>
</dbReference>
<sequence length="167" mass="18719">MSTTSAPASTSLTEELRELRGQVRLLTDRAELTALADRYLAHLDHDRDRDDWFGSVFTEDAHLVFPMGEYQGSAGLARFQQLARTTFERTHHQGTNYAVDVDGDRALIRAHLTAVHVERAAEPGAHFDIGGHYEAEAVRTPDGWRLRRFVFDLVWHAGSGPLTRAGH</sequence>
<gene>
    <name evidence="2" type="ORF">HKX69_34160</name>
</gene>
<reference evidence="2 3" key="1">
    <citation type="submission" date="2020-05" db="EMBL/GenBank/DDBJ databases">
        <authorList>
            <person name="Li K."/>
        </authorList>
    </citation>
    <scope>NUCLEOTIDE SEQUENCE [LARGE SCALE GENOMIC DNA]</scope>
    <source>
        <strain evidence="3">jing01</strain>
    </source>
</reference>
<organism evidence="2 3">
    <name type="scientific">Streptomyces argyrophylli</name>
    <dbReference type="NCBI Taxonomy" id="2726118"/>
    <lineage>
        <taxon>Bacteria</taxon>
        <taxon>Bacillati</taxon>
        <taxon>Actinomycetota</taxon>
        <taxon>Actinomycetes</taxon>
        <taxon>Kitasatosporales</taxon>
        <taxon>Streptomycetaceae</taxon>
        <taxon>Streptomyces</taxon>
    </lineage>
</organism>
<feature type="domain" description="SnoaL-like" evidence="1">
    <location>
        <begin position="26"/>
        <end position="149"/>
    </location>
</feature>
<dbReference type="CDD" id="cd00531">
    <property type="entry name" value="NTF2_like"/>
    <property type="match status" value="1"/>
</dbReference>
<dbReference type="KEGG" id="sarg:HKX69_34160"/>
<evidence type="ECO:0000313" key="2">
    <source>
        <dbReference type="EMBL" id="QJS13912.1"/>
    </source>
</evidence>